<reference evidence="3" key="1">
    <citation type="submission" date="2020-04" db="EMBL/GenBank/DDBJ databases">
        <authorList>
            <person name="Alioto T."/>
            <person name="Alioto T."/>
            <person name="Gomez Garrido J."/>
        </authorList>
    </citation>
    <scope>NUCLEOTIDE SEQUENCE</scope>
    <source>
        <strain evidence="3">A484AB</strain>
    </source>
</reference>
<feature type="signal peptide" evidence="2">
    <location>
        <begin position="1"/>
        <end position="21"/>
    </location>
</feature>
<gene>
    <name evidence="3" type="ORF">PACLA_8A023653</name>
</gene>
<dbReference type="EMBL" id="CACRXK020000203">
    <property type="protein sequence ID" value="CAB3979488.1"/>
    <property type="molecule type" value="Genomic_DNA"/>
</dbReference>
<evidence type="ECO:0000313" key="3">
    <source>
        <dbReference type="EMBL" id="CAB3979488.1"/>
    </source>
</evidence>
<dbReference type="AlphaFoldDB" id="A0A6S7FJN4"/>
<evidence type="ECO:0000256" key="2">
    <source>
        <dbReference type="SAM" id="SignalP"/>
    </source>
</evidence>
<evidence type="ECO:0000256" key="1">
    <source>
        <dbReference type="SAM" id="MobiDB-lite"/>
    </source>
</evidence>
<feature type="compositionally biased region" description="Low complexity" evidence="1">
    <location>
        <begin position="151"/>
        <end position="194"/>
    </location>
</feature>
<dbReference type="Proteomes" id="UP001152795">
    <property type="component" value="Unassembled WGS sequence"/>
</dbReference>
<protein>
    <submittedName>
        <fullName evidence="3">Uncharacterized protein</fullName>
    </submittedName>
</protein>
<evidence type="ECO:0000313" key="4">
    <source>
        <dbReference type="Proteomes" id="UP001152795"/>
    </source>
</evidence>
<sequence length="194" mass="22575">MTNTYVLLSLFLGLAIEAALAIPTGRHANLEHKITKRNFVPNRFDIVDNEIKHAIQKEVQNALRKNFVPNNPLVEANKWGRSSSSRYPENQPTMIYGMEYDQINPSRSDPGYLVLDLKKLAQGSLKFHEQQLGSQRRKSKPKAAPKPRQQPPRYNNPGQYQQYYNNNGYQPNYQNYQQQNYQQQNYQPQYAMQG</sequence>
<comment type="caution">
    <text evidence="3">The sequence shown here is derived from an EMBL/GenBank/DDBJ whole genome shotgun (WGS) entry which is preliminary data.</text>
</comment>
<dbReference type="OrthoDB" id="5983668at2759"/>
<name>A0A6S7FJN4_PARCT</name>
<organism evidence="3 4">
    <name type="scientific">Paramuricea clavata</name>
    <name type="common">Red gorgonian</name>
    <name type="synonym">Violescent sea-whip</name>
    <dbReference type="NCBI Taxonomy" id="317549"/>
    <lineage>
        <taxon>Eukaryota</taxon>
        <taxon>Metazoa</taxon>
        <taxon>Cnidaria</taxon>
        <taxon>Anthozoa</taxon>
        <taxon>Octocorallia</taxon>
        <taxon>Malacalcyonacea</taxon>
        <taxon>Plexauridae</taxon>
        <taxon>Paramuricea</taxon>
    </lineage>
</organism>
<accession>A0A6S7FJN4</accession>
<feature type="compositionally biased region" description="Basic residues" evidence="1">
    <location>
        <begin position="135"/>
        <end position="145"/>
    </location>
</feature>
<keyword evidence="2" id="KW-0732">Signal</keyword>
<feature type="chain" id="PRO_5043590783" evidence="2">
    <location>
        <begin position="22"/>
        <end position="194"/>
    </location>
</feature>
<keyword evidence="4" id="KW-1185">Reference proteome</keyword>
<feature type="region of interest" description="Disordered" evidence="1">
    <location>
        <begin position="128"/>
        <end position="194"/>
    </location>
</feature>
<proteinExistence type="predicted"/>